<comment type="caution">
    <text evidence="1">The sequence shown here is derived from an EMBL/GenBank/DDBJ whole genome shotgun (WGS) entry which is preliminary data.</text>
</comment>
<keyword evidence="2" id="KW-1185">Reference proteome</keyword>
<organism evidence="1 2">
    <name type="scientific">Streptomyces galilaeus</name>
    <dbReference type="NCBI Taxonomy" id="33899"/>
    <lineage>
        <taxon>Bacteria</taxon>
        <taxon>Bacillati</taxon>
        <taxon>Actinomycetota</taxon>
        <taxon>Actinomycetes</taxon>
        <taxon>Kitasatosporales</taxon>
        <taxon>Streptomycetaceae</taxon>
        <taxon>Streptomyces</taxon>
    </lineage>
</organism>
<accession>A0ABW9IXH1</accession>
<evidence type="ECO:0000313" key="2">
    <source>
        <dbReference type="Proteomes" id="UP001631993"/>
    </source>
</evidence>
<dbReference type="RefSeq" id="WP_369278457.1">
    <property type="nucleotide sequence ID" value="NZ_JBJVMW010000042.1"/>
</dbReference>
<sequence>MSSLFGLDTYVGWETPRHFNDCKRPAWDIGIRSVENEYRSSGYGEPAPRHKCGDEEYCSHGNSFTKLMVRMVCHSCGSMQIVTGEATDDTGGTTGSTKHIAYGLPPRRVAGLLLWPAQPWLDVGRLSSEEPHDFVVTRPTVKHATQVTADSIVGQITQSMGKRRGRIWTTLAVPDPDGPYGRLVSPVHYAHANDGHDKGGSPLRTVTAAARWIAARLAEAAAVERAA</sequence>
<gene>
    <name evidence="1" type="ORF">ACKI1S_44460</name>
</gene>
<reference evidence="1 2" key="1">
    <citation type="submission" date="2024-12" db="EMBL/GenBank/DDBJ databases">
        <title>Forecasting of Potato common scab and diversities of Pathogenic streptomyces spp. in china.</title>
        <authorList>
            <person name="Handique U."/>
            <person name="Wu J."/>
        </authorList>
    </citation>
    <scope>NUCLEOTIDE SEQUENCE [LARGE SCALE GENOMIC DNA]</scope>
    <source>
        <strain evidence="1 2">ZRIMU1585</strain>
    </source>
</reference>
<name>A0ABW9IXH1_STRGJ</name>
<dbReference type="Proteomes" id="UP001631993">
    <property type="component" value="Unassembled WGS sequence"/>
</dbReference>
<proteinExistence type="predicted"/>
<evidence type="ECO:0000313" key="1">
    <source>
        <dbReference type="EMBL" id="MFM9653139.1"/>
    </source>
</evidence>
<dbReference type="EMBL" id="JBJVNE010000040">
    <property type="protein sequence ID" value="MFM9653139.1"/>
    <property type="molecule type" value="Genomic_DNA"/>
</dbReference>
<protein>
    <submittedName>
        <fullName evidence="1">Uncharacterized protein</fullName>
    </submittedName>
</protein>